<gene>
    <name evidence="9" type="primary">GGH</name>
</gene>
<dbReference type="GO" id="GO:0005576">
    <property type="term" value="C:extracellular region"/>
    <property type="evidence" value="ECO:0007669"/>
    <property type="project" value="UniProtKB-SubCell"/>
</dbReference>
<dbReference type="InterPro" id="IPR011697">
    <property type="entry name" value="Peptidase_C26"/>
</dbReference>
<dbReference type="SUPFAM" id="SSF52317">
    <property type="entry name" value="Class I glutamine amidotransferase-like"/>
    <property type="match status" value="1"/>
</dbReference>
<dbReference type="InterPro" id="IPR029062">
    <property type="entry name" value="Class_I_gatase-like"/>
</dbReference>
<evidence type="ECO:0000256" key="2">
    <source>
        <dbReference type="ARBA" id="ARBA00011083"/>
    </source>
</evidence>
<name>A0A5F9DJ03_RABIT</name>
<reference evidence="9" key="3">
    <citation type="submission" date="2025-09" db="UniProtKB">
        <authorList>
            <consortium name="Ensembl"/>
        </authorList>
    </citation>
    <scope>IDENTIFICATION</scope>
    <source>
        <strain evidence="9">Thorbecke</strain>
    </source>
</reference>
<dbReference type="GeneTree" id="ENSGT00490000043388"/>
<evidence type="ECO:0000256" key="3">
    <source>
        <dbReference type="ARBA" id="ARBA00022525"/>
    </source>
</evidence>
<evidence type="ECO:0000256" key="8">
    <source>
        <dbReference type="PROSITE-ProRule" id="PRU00607"/>
    </source>
</evidence>
<dbReference type="PROSITE" id="PS51273">
    <property type="entry name" value="GATASE_TYPE_1"/>
    <property type="match status" value="1"/>
</dbReference>
<dbReference type="AlphaFoldDB" id="A0A5F9DJ03"/>
<dbReference type="FunFam" id="3.40.50.880:FF:000024">
    <property type="entry name" value="Folate gamma-glutamyl hydrolase"/>
    <property type="match status" value="1"/>
</dbReference>
<keyword evidence="10" id="KW-1185">Reference proteome</keyword>
<keyword evidence="5 8" id="KW-0378">Hydrolase</keyword>
<dbReference type="EMBL" id="AAGW02047075">
    <property type="status" value="NOT_ANNOTATED_CDS"/>
    <property type="molecule type" value="Genomic_DNA"/>
</dbReference>
<dbReference type="PANTHER" id="PTHR11315:SF20">
    <property type="entry name" value="GAMMA-GLUTAMYL HYDROLASE"/>
    <property type="match status" value="1"/>
</dbReference>
<evidence type="ECO:0000313" key="10">
    <source>
        <dbReference type="Proteomes" id="UP000001811"/>
    </source>
</evidence>
<evidence type="ECO:0000256" key="7">
    <source>
        <dbReference type="PIRSR" id="PIRSR615527-1"/>
    </source>
</evidence>
<evidence type="ECO:0000256" key="5">
    <source>
        <dbReference type="ARBA" id="ARBA00022801"/>
    </source>
</evidence>
<keyword evidence="4" id="KW-0732">Signal</keyword>
<comment type="catalytic activity">
    <reaction evidence="6">
        <text>(6S)-5,6,7,8-tetrahydrofolyl-(gamma-L-Glu)(n) + (n-1) H2O = (6S)-5,6,7,8-tetrahydrofolate + (n-1) L-glutamate</text>
        <dbReference type="Rhea" id="RHEA:56784"/>
        <dbReference type="Rhea" id="RHEA-COMP:14738"/>
        <dbReference type="ChEBI" id="CHEBI:15377"/>
        <dbReference type="ChEBI" id="CHEBI:29985"/>
        <dbReference type="ChEBI" id="CHEBI:57453"/>
        <dbReference type="ChEBI" id="CHEBI:141005"/>
        <dbReference type="EC" id="3.4.19.9"/>
    </reaction>
    <physiologicalReaction direction="left-to-right" evidence="6">
        <dbReference type="Rhea" id="RHEA:56785"/>
    </physiologicalReaction>
</comment>
<dbReference type="PROSITE" id="PS51275">
    <property type="entry name" value="PEPTIDASE_C26_GGH"/>
    <property type="match status" value="1"/>
</dbReference>
<feature type="active site" description="Nucleophile" evidence="7 8">
    <location>
        <position position="137"/>
    </location>
</feature>
<reference evidence="9 10" key="1">
    <citation type="journal article" date="2011" name="Nature">
        <title>A high-resolution map of human evolutionary constraint using 29 mammals.</title>
        <authorList>
            <person name="Lindblad-Toh K."/>
            <person name="Garber M."/>
            <person name="Zuk O."/>
            <person name="Lin M.F."/>
            <person name="Parker B.J."/>
            <person name="Washietl S."/>
            <person name="Kheradpour P."/>
            <person name="Ernst J."/>
            <person name="Jordan G."/>
            <person name="Mauceli E."/>
            <person name="Ward L.D."/>
            <person name="Lowe C.B."/>
            <person name="Holloway A.K."/>
            <person name="Clamp M."/>
            <person name="Gnerre S."/>
            <person name="Alfoldi J."/>
            <person name="Beal K."/>
            <person name="Chang J."/>
            <person name="Clawson H."/>
            <person name="Cuff J."/>
            <person name="Di Palma F."/>
            <person name="Fitzgerald S."/>
            <person name="Flicek P."/>
            <person name="Guttman M."/>
            <person name="Hubisz M.J."/>
            <person name="Jaffe D.B."/>
            <person name="Jungreis I."/>
            <person name="Kent W.J."/>
            <person name="Kostka D."/>
            <person name="Lara M."/>
            <person name="Martins A.L."/>
            <person name="Massingham T."/>
            <person name="Moltke I."/>
            <person name="Raney B.J."/>
            <person name="Rasmussen M.D."/>
            <person name="Robinson J."/>
            <person name="Stark A."/>
            <person name="Vilella A.J."/>
            <person name="Wen J."/>
            <person name="Xie X."/>
            <person name="Zody M.C."/>
            <person name="Baldwin J."/>
            <person name="Bloom T."/>
            <person name="Chin C.W."/>
            <person name="Heiman D."/>
            <person name="Nicol R."/>
            <person name="Nusbaum C."/>
            <person name="Young S."/>
            <person name="Wilkinson J."/>
            <person name="Worley K.C."/>
            <person name="Kovar C.L."/>
            <person name="Muzny D.M."/>
            <person name="Gibbs R.A."/>
            <person name="Cree A."/>
            <person name="Dihn H.H."/>
            <person name="Fowler G."/>
            <person name="Jhangiani S."/>
            <person name="Joshi V."/>
            <person name="Lee S."/>
            <person name="Lewis L.R."/>
            <person name="Nazareth L.V."/>
            <person name="Okwuonu G."/>
            <person name="Santibanez J."/>
            <person name="Warren W.C."/>
            <person name="Mardis E.R."/>
            <person name="Weinstock G.M."/>
            <person name="Wilson R.K."/>
            <person name="Delehaunty K."/>
            <person name="Dooling D."/>
            <person name="Fronik C."/>
            <person name="Fulton L."/>
            <person name="Fulton B."/>
            <person name="Graves T."/>
            <person name="Minx P."/>
            <person name="Sodergren E."/>
            <person name="Birney E."/>
            <person name="Margulies E.H."/>
            <person name="Herrero J."/>
            <person name="Green E.D."/>
            <person name="Haussler D."/>
            <person name="Siepel A."/>
            <person name="Goldman N."/>
            <person name="Pollard K.S."/>
            <person name="Pedersen J.S."/>
            <person name="Lander E.S."/>
            <person name="Kellis M."/>
        </authorList>
    </citation>
    <scope>NUCLEOTIDE SEQUENCE [LARGE SCALE GENOMIC DNA]</scope>
    <source>
        <strain evidence="9 10">Thorbecke inbred</strain>
    </source>
</reference>
<evidence type="ECO:0000256" key="4">
    <source>
        <dbReference type="ARBA" id="ARBA00022729"/>
    </source>
</evidence>
<reference evidence="9" key="2">
    <citation type="submission" date="2025-08" db="UniProtKB">
        <authorList>
            <consortium name="Ensembl"/>
        </authorList>
    </citation>
    <scope>IDENTIFICATION</scope>
    <source>
        <strain evidence="9">Thorbecke</strain>
    </source>
</reference>
<dbReference type="Gene3D" id="3.40.50.880">
    <property type="match status" value="1"/>
</dbReference>
<organism evidence="9 10">
    <name type="scientific">Oryctolagus cuniculus</name>
    <name type="common">Rabbit</name>
    <dbReference type="NCBI Taxonomy" id="9986"/>
    <lineage>
        <taxon>Eukaryota</taxon>
        <taxon>Metazoa</taxon>
        <taxon>Chordata</taxon>
        <taxon>Craniata</taxon>
        <taxon>Vertebrata</taxon>
        <taxon>Euteleostomi</taxon>
        <taxon>Mammalia</taxon>
        <taxon>Eutheria</taxon>
        <taxon>Euarchontoglires</taxon>
        <taxon>Glires</taxon>
        <taxon>Lagomorpha</taxon>
        <taxon>Leporidae</taxon>
        <taxon>Oryctolagus</taxon>
    </lineage>
</organism>
<dbReference type="Ensembl" id="ENSOCUT00000049269.1">
    <property type="protein sequence ID" value="ENSOCUP00000046297.1"/>
    <property type="gene ID" value="ENSOCUG00000003031.4"/>
</dbReference>
<sequence length="321" mass="36299">ARAALRLPRPRRVIQRPAAAAAVPARLQCLERRREAGGGRRDGEPGSPAVRAGSALLLGGESWAVQTSRLRRQEAHHRLDLKHKEYEKLFKSINGVLFPGGSVNLVRSDYAHVAKIFYKLAIQSFDDGGYFPVWGTCLGFEELSYLVSGECLLTLTDTISRKLPLNFTEGALQSRMFQNFPAELLLSLAIEPLTANFHKWSLSVKNFTSNEKLKKFFNVLTTNTDGKTEFISTLEGYKYPVYGVQWHPEKAPYEWAKLKGISHAPNAVKAAFYLAEFFVSEAQKNHHRFDSPSEEKEALIYHYRPIYTGSISSFQQCYMFD</sequence>
<comment type="subcellular location">
    <subcellularLocation>
        <location evidence="1">Secreted</location>
        <location evidence="1">Extracellular space</location>
    </subcellularLocation>
</comment>
<dbReference type="GO" id="GO:0034722">
    <property type="term" value="F:gamma-glutamyl-peptidase activity"/>
    <property type="evidence" value="ECO:0007669"/>
    <property type="project" value="UniProtKB-UniRule"/>
</dbReference>
<feature type="active site" evidence="8">
    <location>
        <position position="247"/>
    </location>
</feature>
<dbReference type="Bgee" id="ENSOCUG00000003031">
    <property type="expression patterns" value="Expressed in adult mammalian kidney and 17 other cell types or tissues"/>
</dbReference>
<keyword evidence="3" id="KW-0964">Secreted</keyword>
<protein>
    <recommendedName>
        <fullName evidence="8">folate gamma-glutamyl hydrolase</fullName>
        <ecNumber evidence="8">3.4.19.9</ecNumber>
    </recommendedName>
</protein>
<dbReference type="PANTHER" id="PTHR11315">
    <property type="entry name" value="PROTEASE FAMILY C26 GAMMA-GLUTAMYL HYDROLASE"/>
    <property type="match status" value="1"/>
</dbReference>
<accession>A0A5F9DJ03</accession>
<comment type="similarity">
    <text evidence="2">Belongs to the peptidase C26 family.</text>
</comment>
<feature type="active site" description="Proton donor" evidence="7">
    <location>
        <position position="247"/>
    </location>
</feature>
<evidence type="ECO:0000313" key="9">
    <source>
        <dbReference type="Ensembl" id="ENSOCUP00000046297.1"/>
    </source>
</evidence>
<dbReference type="InterPro" id="IPR015527">
    <property type="entry name" value="Pept_C26_g-glut_hydrolase"/>
</dbReference>
<dbReference type="GO" id="GO:0046900">
    <property type="term" value="P:tetrahydrofolylpolyglutamate metabolic process"/>
    <property type="evidence" value="ECO:0007669"/>
    <property type="project" value="TreeGrafter"/>
</dbReference>
<dbReference type="Proteomes" id="UP000001811">
    <property type="component" value="Chromosome 3"/>
</dbReference>
<dbReference type="GO" id="GO:0005773">
    <property type="term" value="C:vacuole"/>
    <property type="evidence" value="ECO:0007669"/>
    <property type="project" value="TreeGrafter"/>
</dbReference>
<evidence type="ECO:0000256" key="6">
    <source>
        <dbReference type="ARBA" id="ARBA00052581"/>
    </source>
</evidence>
<evidence type="ECO:0000256" key="1">
    <source>
        <dbReference type="ARBA" id="ARBA00004239"/>
    </source>
</evidence>
<dbReference type="Pfam" id="PF07722">
    <property type="entry name" value="Peptidase_C26"/>
    <property type="match status" value="1"/>
</dbReference>
<dbReference type="EC" id="3.4.19.9" evidence="8"/>
<proteinExistence type="inferred from homology"/>